<dbReference type="GO" id="GO:0003677">
    <property type="term" value="F:DNA binding"/>
    <property type="evidence" value="ECO:0007669"/>
    <property type="project" value="InterPro"/>
</dbReference>
<dbReference type="CDD" id="cd00067">
    <property type="entry name" value="GAL4"/>
    <property type="match status" value="1"/>
</dbReference>
<evidence type="ECO:0000256" key="3">
    <source>
        <dbReference type="ARBA" id="ARBA00023015"/>
    </source>
</evidence>
<protein>
    <submittedName>
        <fullName evidence="8">Transcriptional activator protein acu-15</fullName>
    </submittedName>
</protein>
<sequence>MSRSPPAGSPTPTAGGPGAAGSSSGGPLSPAGSPVSASTEPLACVSCRSRKLKCDRKKPVCTRCLNAGGDCVYPESRRKPAFKRRNVRELEERLAQVEGLLKNVAGKQKLGTEASYHGSGSQQTSPGAFGEAVGVEFEGLFSSPQGTQSWFSKDGPSREPRPQSWELLGLGQFESMPPFQMIEELHTIFFETQNQFMPLLQRNKYLREFHSPPHMRPPMCLQYAIWTMAALDHPKYGRYHDVFYKRARQYLEADELRGYGEHFITIAHAQTWAMIASDEARRLLFTRGAMSSARCVRLVGMMGLHRLDCTYTEEEHPVAEMLLPARDWTELEERRRVFWGAFCIDSYASLSTGWPTMIDLSQTTTYLPASEEAYANGKEEKSSTLPSVFNGAGFSTFAGNVLVCSIFNQLMKHCHRPMPDDHPEDPEFGKFWMRHREMDNTLSSAFMFLPERLRLPENITDHIAVQTNLNLHAAVMCLHNVAIEKAEKYGLPDHIKQASKDRSMTSTKQVTEIVKATSQMRHGYKSPLMALSLYCAATVHLMHARDTPGQVDTAGLEILIRCMDTVGKNHIITRAYFNQIMLDLEENGIYIPTETPTRCINPVLCGERVPLVARNSAARQKKLPSPFPIRLPSSGLLGPGYIAPTNNAANLPSKCVFSSKQTQQQSTPVVEIRDDINPHAKKRARTSASAGSDMPPSFGMTTTHETPRATNPVDGWPSASLFGYPSGYAPGVVQRGSSSNTDLPYRTGSPSTSTTTQGDLMDFSMPNRPQPPPYGFPTPTNLGGNNAAFVAPTTLNTNNMADNMDVLDVLDNWEVPDPEAYYAMVADMFRTGGGNEMATETSSQSNNTVGDNTSNDIDPWALLNDGSWDTTTHHTGQR</sequence>
<feature type="region of interest" description="Disordered" evidence="6">
    <location>
        <begin position="835"/>
        <end position="878"/>
    </location>
</feature>
<feature type="compositionally biased region" description="Polar residues" evidence="6">
    <location>
        <begin position="867"/>
        <end position="878"/>
    </location>
</feature>
<organism evidence="8 9">
    <name type="scientific">Podospora australis</name>
    <dbReference type="NCBI Taxonomy" id="1536484"/>
    <lineage>
        <taxon>Eukaryota</taxon>
        <taxon>Fungi</taxon>
        <taxon>Dikarya</taxon>
        <taxon>Ascomycota</taxon>
        <taxon>Pezizomycotina</taxon>
        <taxon>Sordariomycetes</taxon>
        <taxon>Sordariomycetidae</taxon>
        <taxon>Sordariales</taxon>
        <taxon>Podosporaceae</taxon>
        <taxon>Podospora</taxon>
    </lineage>
</organism>
<dbReference type="PROSITE" id="PS00463">
    <property type="entry name" value="ZN2_CY6_FUNGAL_1"/>
    <property type="match status" value="1"/>
</dbReference>
<dbReference type="SUPFAM" id="SSF57701">
    <property type="entry name" value="Zn2/Cys6 DNA-binding domain"/>
    <property type="match status" value="1"/>
</dbReference>
<dbReference type="PROSITE" id="PS50048">
    <property type="entry name" value="ZN2_CY6_FUNGAL_2"/>
    <property type="match status" value="1"/>
</dbReference>
<keyword evidence="4" id="KW-0804">Transcription</keyword>
<feature type="region of interest" description="Disordered" evidence="6">
    <location>
        <begin position="678"/>
        <end position="714"/>
    </location>
</feature>
<dbReference type="Proteomes" id="UP001302126">
    <property type="component" value="Unassembled WGS sequence"/>
</dbReference>
<evidence type="ECO:0000259" key="7">
    <source>
        <dbReference type="PROSITE" id="PS50048"/>
    </source>
</evidence>
<evidence type="ECO:0000256" key="2">
    <source>
        <dbReference type="ARBA" id="ARBA00022723"/>
    </source>
</evidence>
<dbReference type="GO" id="GO:0005634">
    <property type="term" value="C:nucleus"/>
    <property type="evidence" value="ECO:0007669"/>
    <property type="project" value="UniProtKB-SubCell"/>
</dbReference>
<dbReference type="GO" id="GO:0006351">
    <property type="term" value="P:DNA-templated transcription"/>
    <property type="evidence" value="ECO:0007669"/>
    <property type="project" value="InterPro"/>
</dbReference>
<comment type="subcellular location">
    <subcellularLocation>
        <location evidence="1">Nucleus</location>
    </subcellularLocation>
</comment>
<feature type="region of interest" description="Disordered" evidence="6">
    <location>
        <begin position="1"/>
        <end position="41"/>
    </location>
</feature>
<dbReference type="CDD" id="cd12148">
    <property type="entry name" value="fungal_TF_MHR"/>
    <property type="match status" value="1"/>
</dbReference>
<dbReference type="InterPro" id="IPR036864">
    <property type="entry name" value="Zn2-C6_fun-type_DNA-bd_sf"/>
</dbReference>
<dbReference type="GO" id="GO:0008270">
    <property type="term" value="F:zinc ion binding"/>
    <property type="evidence" value="ECO:0007669"/>
    <property type="project" value="InterPro"/>
</dbReference>
<feature type="compositionally biased region" description="Low complexity" evidence="6">
    <location>
        <begin position="747"/>
        <end position="756"/>
    </location>
</feature>
<comment type="caution">
    <text evidence="8">The sequence shown here is derived from an EMBL/GenBank/DDBJ whole genome shotgun (WGS) entry which is preliminary data.</text>
</comment>
<evidence type="ECO:0000256" key="1">
    <source>
        <dbReference type="ARBA" id="ARBA00004123"/>
    </source>
</evidence>
<name>A0AAN6WXS5_9PEZI</name>
<keyword evidence="9" id="KW-1185">Reference proteome</keyword>
<reference evidence="8" key="1">
    <citation type="journal article" date="2023" name="Mol. Phylogenet. Evol.">
        <title>Genome-scale phylogeny and comparative genomics of the fungal order Sordariales.</title>
        <authorList>
            <person name="Hensen N."/>
            <person name="Bonometti L."/>
            <person name="Westerberg I."/>
            <person name="Brannstrom I.O."/>
            <person name="Guillou S."/>
            <person name="Cros-Aarteil S."/>
            <person name="Calhoun S."/>
            <person name="Haridas S."/>
            <person name="Kuo A."/>
            <person name="Mondo S."/>
            <person name="Pangilinan J."/>
            <person name="Riley R."/>
            <person name="LaButti K."/>
            <person name="Andreopoulos B."/>
            <person name="Lipzen A."/>
            <person name="Chen C."/>
            <person name="Yan M."/>
            <person name="Daum C."/>
            <person name="Ng V."/>
            <person name="Clum A."/>
            <person name="Steindorff A."/>
            <person name="Ohm R.A."/>
            <person name="Martin F."/>
            <person name="Silar P."/>
            <person name="Natvig D.O."/>
            <person name="Lalanne C."/>
            <person name="Gautier V."/>
            <person name="Ament-Velasquez S.L."/>
            <person name="Kruys A."/>
            <person name="Hutchinson M.I."/>
            <person name="Powell A.J."/>
            <person name="Barry K."/>
            <person name="Miller A.N."/>
            <person name="Grigoriev I.V."/>
            <person name="Debuchy R."/>
            <person name="Gladieux P."/>
            <person name="Hiltunen Thoren M."/>
            <person name="Johannesson H."/>
        </authorList>
    </citation>
    <scope>NUCLEOTIDE SEQUENCE</scope>
    <source>
        <strain evidence="8">PSN309</strain>
    </source>
</reference>
<gene>
    <name evidence="8" type="ORF">QBC35DRAFT_112736</name>
</gene>
<dbReference type="InterPro" id="IPR007219">
    <property type="entry name" value="XnlR_reg_dom"/>
</dbReference>
<dbReference type="InterPro" id="IPR050815">
    <property type="entry name" value="TF_fung"/>
</dbReference>
<keyword evidence="2" id="KW-0479">Metal-binding</keyword>
<feature type="compositionally biased region" description="Low complexity" evidence="6">
    <location>
        <begin position="1"/>
        <end position="38"/>
    </location>
</feature>
<dbReference type="InterPro" id="IPR001138">
    <property type="entry name" value="Zn2Cys6_DnaBD"/>
</dbReference>
<evidence type="ECO:0000256" key="4">
    <source>
        <dbReference type="ARBA" id="ARBA00023163"/>
    </source>
</evidence>
<keyword evidence="5" id="KW-0539">Nucleus</keyword>
<proteinExistence type="predicted"/>
<feature type="region of interest" description="Disordered" evidence="6">
    <location>
        <begin position="735"/>
        <end position="758"/>
    </location>
</feature>
<keyword evidence="3" id="KW-0805">Transcription regulation</keyword>
<dbReference type="Gene3D" id="4.10.240.10">
    <property type="entry name" value="Zn(2)-C6 fungal-type DNA-binding domain"/>
    <property type="match status" value="1"/>
</dbReference>
<evidence type="ECO:0000313" key="8">
    <source>
        <dbReference type="EMBL" id="KAK4190125.1"/>
    </source>
</evidence>
<evidence type="ECO:0000256" key="6">
    <source>
        <dbReference type="SAM" id="MobiDB-lite"/>
    </source>
</evidence>
<dbReference type="Pfam" id="PF04082">
    <property type="entry name" value="Fungal_trans"/>
    <property type="match status" value="1"/>
</dbReference>
<dbReference type="EMBL" id="MU864369">
    <property type="protein sequence ID" value="KAK4190125.1"/>
    <property type="molecule type" value="Genomic_DNA"/>
</dbReference>
<dbReference type="PANTHER" id="PTHR47338">
    <property type="entry name" value="ZN(II)2CYS6 TRANSCRIPTION FACTOR (EUROFUNG)-RELATED"/>
    <property type="match status" value="1"/>
</dbReference>
<evidence type="ECO:0000313" key="9">
    <source>
        <dbReference type="Proteomes" id="UP001302126"/>
    </source>
</evidence>
<dbReference type="AlphaFoldDB" id="A0AAN6WXS5"/>
<accession>A0AAN6WXS5</accession>
<dbReference type="GO" id="GO:0000981">
    <property type="term" value="F:DNA-binding transcription factor activity, RNA polymerase II-specific"/>
    <property type="evidence" value="ECO:0007669"/>
    <property type="project" value="InterPro"/>
</dbReference>
<feature type="domain" description="Zn(2)-C6 fungal-type" evidence="7">
    <location>
        <begin position="43"/>
        <end position="73"/>
    </location>
</feature>
<evidence type="ECO:0000256" key="5">
    <source>
        <dbReference type="ARBA" id="ARBA00023242"/>
    </source>
</evidence>
<feature type="compositionally biased region" description="Polar residues" evidence="6">
    <location>
        <begin position="838"/>
        <end position="856"/>
    </location>
</feature>
<dbReference type="SMART" id="SM00906">
    <property type="entry name" value="Fungal_trans"/>
    <property type="match status" value="1"/>
</dbReference>
<reference evidence="8" key="2">
    <citation type="submission" date="2023-05" db="EMBL/GenBank/DDBJ databases">
        <authorList>
            <consortium name="Lawrence Berkeley National Laboratory"/>
            <person name="Steindorff A."/>
            <person name="Hensen N."/>
            <person name="Bonometti L."/>
            <person name="Westerberg I."/>
            <person name="Brannstrom I.O."/>
            <person name="Guillou S."/>
            <person name="Cros-Aarteil S."/>
            <person name="Calhoun S."/>
            <person name="Haridas S."/>
            <person name="Kuo A."/>
            <person name="Mondo S."/>
            <person name="Pangilinan J."/>
            <person name="Riley R."/>
            <person name="Labutti K."/>
            <person name="Andreopoulos B."/>
            <person name="Lipzen A."/>
            <person name="Chen C."/>
            <person name="Yanf M."/>
            <person name="Daum C."/>
            <person name="Ng V."/>
            <person name="Clum A."/>
            <person name="Ohm R."/>
            <person name="Martin F."/>
            <person name="Silar P."/>
            <person name="Natvig D."/>
            <person name="Lalanne C."/>
            <person name="Gautier V."/>
            <person name="Ament-Velasquez S.L."/>
            <person name="Kruys A."/>
            <person name="Hutchinson M.I."/>
            <person name="Powell A.J."/>
            <person name="Barry K."/>
            <person name="Miller A.N."/>
            <person name="Grigoriev I.V."/>
            <person name="Debuchy R."/>
            <person name="Gladieux P."/>
            <person name="Thoren M.H."/>
            <person name="Johannesson H."/>
        </authorList>
    </citation>
    <scope>NUCLEOTIDE SEQUENCE</scope>
    <source>
        <strain evidence="8">PSN309</strain>
    </source>
</reference>
<dbReference type="PANTHER" id="PTHR47338:SF10">
    <property type="entry name" value="TRANSCRIPTION FACTOR DOMAIN-CONTAINING PROTEIN-RELATED"/>
    <property type="match status" value="1"/>
</dbReference>
<dbReference type="SMART" id="SM00066">
    <property type="entry name" value="GAL4"/>
    <property type="match status" value="1"/>
</dbReference>
<dbReference type="Pfam" id="PF00172">
    <property type="entry name" value="Zn_clus"/>
    <property type="match status" value="1"/>
</dbReference>